<keyword evidence="2" id="KW-0238">DNA-binding</keyword>
<dbReference type="eggNOG" id="COG2207">
    <property type="taxonomic scope" value="Bacteria"/>
</dbReference>
<keyword evidence="3" id="KW-0804">Transcription</keyword>
<proteinExistence type="predicted"/>
<evidence type="ECO:0000256" key="3">
    <source>
        <dbReference type="ARBA" id="ARBA00023163"/>
    </source>
</evidence>
<evidence type="ECO:0000313" key="5">
    <source>
        <dbReference type="EMBL" id="ACV36326.1"/>
    </source>
</evidence>
<dbReference type="PANTHER" id="PTHR11019">
    <property type="entry name" value="HTH-TYPE TRANSCRIPTIONAL REGULATOR NIMR"/>
    <property type="match status" value="1"/>
</dbReference>
<dbReference type="InterPro" id="IPR009057">
    <property type="entry name" value="Homeodomain-like_sf"/>
</dbReference>
<reference evidence="5" key="2">
    <citation type="submission" date="2009-09" db="EMBL/GenBank/DDBJ databases">
        <title>Complete sequence of chromosome of Candidatus Accumulibacter phosphatis clade IIA str. UW-1.</title>
        <authorList>
            <consortium name="US DOE Joint Genome Institute"/>
            <person name="Martin H.G."/>
            <person name="Ivanova N."/>
            <person name="Kunin V."/>
            <person name="Warnecke F."/>
            <person name="Barry K."/>
            <person name="He S."/>
            <person name="Salamov A."/>
            <person name="Szeto E."/>
            <person name="Dalin E."/>
            <person name="Pangilinan J.L."/>
            <person name="Lapidus A."/>
            <person name="Lowry S."/>
            <person name="Kyrpides N.C."/>
            <person name="McMahon K.D."/>
            <person name="Hugenholtz P."/>
        </authorList>
    </citation>
    <scope>NUCLEOTIDE SEQUENCE [LARGE SCALE GENOMIC DNA]</scope>
    <source>
        <strain evidence="5">UW-1</strain>
    </source>
</reference>
<dbReference type="STRING" id="522306.CAP2UW1_3052"/>
<dbReference type="AlphaFoldDB" id="C7RUT1"/>
<dbReference type="PROSITE" id="PS00041">
    <property type="entry name" value="HTH_ARAC_FAMILY_1"/>
    <property type="match status" value="1"/>
</dbReference>
<evidence type="ECO:0000256" key="2">
    <source>
        <dbReference type="ARBA" id="ARBA00023125"/>
    </source>
</evidence>
<dbReference type="Gene3D" id="1.10.10.60">
    <property type="entry name" value="Homeodomain-like"/>
    <property type="match status" value="2"/>
</dbReference>
<dbReference type="SUPFAM" id="SSF46689">
    <property type="entry name" value="Homeodomain-like"/>
    <property type="match status" value="2"/>
</dbReference>
<dbReference type="OrthoDB" id="9789899at2"/>
<evidence type="ECO:0000259" key="4">
    <source>
        <dbReference type="PROSITE" id="PS01124"/>
    </source>
</evidence>
<feature type="domain" description="HTH araC/xylS-type" evidence="4">
    <location>
        <begin position="231"/>
        <end position="329"/>
    </location>
</feature>
<protein>
    <submittedName>
        <fullName evidence="5">Transcriptional regulator, AraC family</fullName>
    </submittedName>
</protein>
<dbReference type="SMART" id="SM00342">
    <property type="entry name" value="HTH_ARAC"/>
    <property type="match status" value="1"/>
</dbReference>
<sequence length="346" mass="37275">MNHDPLSDVLSSVRLRGAVFYYVSFGDDWAAETPASRQLADALMPGAEHVLAYHLIARGSGWAATASEPPVRLNSGDIVMFPRGDSHVLSSAPGLRAQPDNDDWRVTTRNDPKPIAVAYHRGVLRPGAPLPADEASTVVVCGFVGCDLRPFNPLINALPRLLHLGAGGVGAWVAPVLDQAVSESRQCRAGSAAVLERVSEMVFVDAARRHLESLPADASGWLAGLRDRHIGKAIGLLHARPAEPWTIDELGRQIGLSRSALHQRFVELVGQPPMQYLTNWRMQRGACLLREGDATVATIAQEVGYDSEAAFARAFKRLAGTPPAAWRRAQRVSKHGGGDEQCGPFA</sequence>
<dbReference type="InterPro" id="IPR018060">
    <property type="entry name" value="HTH_AraC"/>
</dbReference>
<reference evidence="5" key="1">
    <citation type="submission" date="2009-08" db="EMBL/GenBank/DDBJ databases">
        <authorList>
            <consortium name="US DOE Joint Genome Institute"/>
            <person name="Lucas S."/>
            <person name="Copeland A."/>
            <person name="Lapidus A."/>
            <person name="Glavina del Rio T."/>
            <person name="Dalin E."/>
            <person name="Tice H."/>
            <person name="Bruce D."/>
            <person name="Barry K."/>
            <person name="Pitluck S."/>
            <person name="Lowry S."/>
            <person name="Larimer F."/>
            <person name="Land M."/>
            <person name="Hauser L."/>
            <person name="Kyrpides N."/>
            <person name="Ivanova N."/>
            <person name="McMahon K.D."/>
            <person name="Hugenholtz P."/>
        </authorList>
    </citation>
    <scope>NUCLEOTIDE SEQUENCE</scope>
    <source>
        <strain evidence="5">UW-1</strain>
    </source>
</reference>
<dbReference type="GO" id="GO:0043565">
    <property type="term" value="F:sequence-specific DNA binding"/>
    <property type="evidence" value="ECO:0007669"/>
    <property type="project" value="InterPro"/>
</dbReference>
<dbReference type="PROSITE" id="PS01124">
    <property type="entry name" value="HTH_ARAC_FAMILY_2"/>
    <property type="match status" value="1"/>
</dbReference>
<dbReference type="InterPro" id="IPR020449">
    <property type="entry name" value="Tscrpt_reg_AraC-type_HTH"/>
</dbReference>
<keyword evidence="1" id="KW-0805">Transcription regulation</keyword>
<dbReference type="PANTHER" id="PTHR11019:SF159">
    <property type="entry name" value="TRANSCRIPTIONAL REGULATOR-RELATED"/>
    <property type="match status" value="1"/>
</dbReference>
<dbReference type="InterPro" id="IPR032783">
    <property type="entry name" value="AraC_lig"/>
</dbReference>
<dbReference type="PRINTS" id="PR00032">
    <property type="entry name" value="HTHARAC"/>
</dbReference>
<name>C7RUT1_ACCRE</name>
<dbReference type="InterPro" id="IPR018062">
    <property type="entry name" value="HTH_AraC-typ_CS"/>
</dbReference>
<dbReference type="Pfam" id="PF12852">
    <property type="entry name" value="Cupin_6"/>
    <property type="match status" value="1"/>
</dbReference>
<gene>
    <name evidence="5" type="ordered locus">CAP2UW1_3052</name>
</gene>
<dbReference type="Pfam" id="PF12833">
    <property type="entry name" value="HTH_18"/>
    <property type="match status" value="1"/>
</dbReference>
<dbReference type="GO" id="GO:0003700">
    <property type="term" value="F:DNA-binding transcription factor activity"/>
    <property type="evidence" value="ECO:0007669"/>
    <property type="project" value="InterPro"/>
</dbReference>
<dbReference type="EMBL" id="CP001715">
    <property type="protein sequence ID" value="ACV36326.1"/>
    <property type="molecule type" value="Genomic_DNA"/>
</dbReference>
<accession>C7RUT1</accession>
<dbReference type="HOGENOM" id="CLU_000445_81_0_4"/>
<organism evidence="5">
    <name type="scientific">Accumulibacter regalis</name>
    <dbReference type="NCBI Taxonomy" id="522306"/>
    <lineage>
        <taxon>Bacteria</taxon>
        <taxon>Pseudomonadati</taxon>
        <taxon>Pseudomonadota</taxon>
        <taxon>Betaproteobacteria</taxon>
        <taxon>Candidatus Accumulibacter</taxon>
    </lineage>
</organism>
<dbReference type="KEGG" id="app:CAP2UW1_3052"/>
<evidence type="ECO:0000256" key="1">
    <source>
        <dbReference type="ARBA" id="ARBA00023015"/>
    </source>
</evidence>